<dbReference type="Proteomes" id="UP001060085">
    <property type="component" value="Linkage Group LG02"/>
</dbReference>
<organism evidence="1 2">
    <name type="scientific">Catharanthus roseus</name>
    <name type="common">Madagascar periwinkle</name>
    <name type="synonym">Vinca rosea</name>
    <dbReference type="NCBI Taxonomy" id="4058"/>
    <lineage>
        <taxon>Eukaryota</taxon>
        <taxon>Viridiplantae</taxon>
        <taxon>Streptophyta</taxon>
        <taxon>Embryophyta</taxon>
        <taxon>Tracheophyta</taxon>
        <taxon>Spermatophyta</taxon>
        <taxon>Magnoliopsida</taxon>
        <taxon>eudicotyledons</taxon>
        <taxon>Gunneridae</taxon>
        <taxon>Pentapetalae</taxon>
        <taxon>asterids</taxon>
        <taxon>lamiids</taxon>
        <taxon>Gentianales</taxon>
        <taxon>Apocynaceae</taxon>
        <taxon>Rauvolfioideae</taxon>
        <taxon>Vinceae</taxon>
        <taxon>Catharanthinae</taxon>
        <taxon>Catharanthus</taxon>
    </lineage>
</organism>
<protein>
    <submittedName>
        <fullName evidence="1">Uncharacterized protein</fullName>
    </submittedName>
</protein>
<sequence length="127" mass="14300">MENKESEEPQRKRPHPDSASTDNSKPSSKGGGEEEQVFKVLQYQNQQLVKQLEIWKLVRMIWNFLSGLPSSGPIQSKCQKRSKACQPQIAVLKGAKPRGTKEQEYIFPSNPGLGCIVLTVMVQDPYN</sequence>
<evidence type="ECO:0000313" key="2">
    <source>
        <dbReference type="Proteomes" id="UP001060085"/>
    </source>
</evidence>
<dbReference type="EMBL" id="CM044702">
    <property type="protein sequence ID" value="KAI5675142.1"/>
    <property type="molecule type" value="Genomic_DNA"/>
</dbReference>
<keyword evidence="2" id="KW-1185">Reference proteome</keyword>
<evidence type="ECO:0000313" key="1">
    <source>
        <dbReference type="EMBL" id="KAI5675142.1"/>
    </source>
</evidence>
<proteinExistence type="predicted"/>
<reference evidence="2" key="1">
    <citation type="journal article" date="2023" name="Nat. Plants">
        <title>Single-cell RNA sequencing provides a high-resolution roadmap for understanding the multicellular compartmentation of specialized metabolism.</title>
        <authorList>
            <person name="Sun S."/>
            <person name="Shen X."/>
            <person name="Li Y."/>
            <person name="Li Y."/>
            <person name="Wang S."/>
            <person name="Li R."/>
            <person name="Zhang H."/>
            <person name="Shen G."/>
            <person name="Guo B."/>
            <person name="Wei J."/>
            <person name="Xu J."/>
            <person name="St-Pierre B."/>
            <person name="Chen S."/>
            <person name="Sun C."/>
        </authorList>
    </citation>
    <scope>NUCLEOTIDE SEQUENCE [LARGE SCALE GENOMIC DNA]</scope>
</reference>
<comment type="caution">
    <text evidence="1">The sequence shown here is derived from an EMBL/GenBank/DDBJ whole genome shotgun (WGS) entry which is preliminary data.</text>
</comment>
<name>A0ACC0BR52_CATRO</name>
<accession>A0ACC0BR52</accession>
<gene>
    <name evidence="1" type="ORF">M9H77_06092</name>
</gene>